<sequence length="251" mass="28410">MDGWLYIKMKNSGLLYIAIISAILLSCNKEDSWDCVKSTGKIAQERRIVKGSFFIRIEDNINLIFKNNLGDTIIVEAGENLLKKITTDHDGTYLKIKNNNTCNWVRTYKKDIKVFIDAVKFKDFFFMGYGTVSNEGILKKDKLFIHNYSNTDINLNVDLEYLWLDMDMLGNVSITGNTKEFYGINYGSGQLKVNTLNSKIVSLTNQGPGMSYVFSDSIFYSTIKGTGNVYYSGNPKIIGTHRQGSGEFIPQ</sequence>
<dbReference type="OrthoDB" id="1466971at2"/>
<gene>
    <name evidence="2" type="ORF">MYP_2220</name>
</gene>
<feature type="domain" description="Putative auto-transporter adhesin head GIN" evidence="1">
    <location>
        <begin position="55"/>
        <end position="235"/>
    </location>
</feature>
<comment type="caution">
    <text evidence="2">The sequence shown here is derived from an EMBL/GenBank/DDBJ whole genome shotgun (WGS) entry which is preliminary data.</text>
</comment>
<organism evidence="2 3">
    <name type="scientific">Sporocytophaga myxococcoides</name>
    <dbReference type="NCBI Taxonomy" id="153721"/>
    <lineage>
        <taxon>Bacteria</taxon>
        <taxon>Pseudomonadati</taxon>
        <taxon>Bacteroidota</taxon>
        <taxon>Cytophagia</taxon>
        <taxon>Cytophagales</taxon>
        <taxon>Cytophagaceae</taxon>
        <taxon>Sporocytophaga</taxon>
    </lineage>
</organism>
<dbReference type="STRING" id="153721.MYP_2220"/>
<dbReference type="InterPro" id="IPR021255">
    <property type="entry name" value="DUF2807"/>
</dbReference>
<accession>A0A098LEX4</accession>
<protein>
    <recommendedName>
        <fullName evidence="1">Putative auto-transporter adhesin head GIN domain-containing protein</fullName>
    </recommendedName>
</protein>
<dbReference type="EMBL" id="BBLT01000004">
    <property type="protein sequence ID" value="GAL84992.1"/>
    <property type="molecule type" value="Genomic_DNA"/>
</dbReference>
<evidence type="ECO:0000259" key="1">
    <source>
        <dbReference type="Pfam" id="PF10988"/>
    </source>
</evidence>
<dbReference type="Pfam" id="PF10988">
    <property type="entry name" value="DUF2807"/>
    <property type="match status" value="1"/>
</dbReference>
<name>A0A098LEX4_9BACT</name>
<reference evidence="2 3" key="1">
    <citation type="submission" date="2014-09" db="EMBL/GenBank/DDBJ databases">
        <title>Sporocytophaga myxococcoides PG-01 genome sequencing.</title>
        <authorList>
            <person name="Liu L."/>
            <person name="Gao P.J."/>
            <person name="Chen G.J."/>
            <person name="Wang L.S."/>
        </authorList>
    </citation>
    <scope>NUCLEOTIDE SEQUENCE [LARGE SCALE GENOMIC DNA]</scope>
    <source>
        <strain evidence="2 3">PG-01</strain>
    </source>
</reference>
<dbReference type="Proteomes" id="UP000030185">
    <property type="component" value="Unassembled WGS sequence"/>
</dbReference>
<dbReference type="AlphaFoldDB" id="A0A098LEX4"/>
<evidence type="ECO:0000313" key="2">
    <source>
        <dbReference type="EMBL" id="GAL84992.1"/>
    </source>
</evidence>
<proteinExistence type="predicted"/>
<evidence type="ECO:0000313" key="3">
    <source>
        <dbReference type="Proteomes" id="UP000030185"/>
    </source>
</evidence>
<dbReference type="eggNOG" id="ENOG502ZC8P">
    <property type="taxonomic scope" value="Bacteria"/>
</dbReference>
<dbReference type="Gene3D" id="2.160.20.120">
    <property type="match status" value="1"/>
</dbReference>
<keyword evidence="3" id="KW-1185">Reference proteome</keyword>